<dbReference type="CDD" id="cd00317">
    <property type="entry name" value="cyclophilin"/>
    <property type="match status" value="1"/>
</dbReference>
<evidence type="ECO:0000313" key="7">
    <source>
        <dbReference type="Proteomes" id="UP000659388"/>
    </source>
</evidence>
<sequence length="286" mass="32383">MTNRILILALLLLAMGSCASEKDYLITIHTDYGDMHAILFDDTPEHKENFVKLAQDGFYDSLLFHRVIKDFMIQTGDPDSKNAKKNAPLGSGGPGYNIPAEIKQNHFHAKGALSAARQDDRVNPKKESSGSQFYIVQGKTWTKEELTTDMEKLGTTAQQLMARSDQDSVKQMLFNIYQNEGPEAYGKKLMEMKDYMEQVMSVDLSKTISPERLKAYTTIGGAPHLDDEYTVFGKVIDGLDIIDKIAEQPTDRRDRPVEDLKMSVEVEQIPKKKITKLYGYEYPKQD</sequence>
<dbReference type="Pfam" id="PF00160">
    <property type="entry name" value="Pro_isomerase"/>
    <property type="match status" value="2"/>
</dbReference>
<comment type="catalytic activity">
    <reaction evidence="4">
        <text>[protein]-peptidylproline (omega=180) = [protein]-peptidylproline (omega=0)</text>
        <dbReference type="Rhea" id="RHEA:16237"/>
        <dbReference type="Rhea" id="RHEA-COMP:10747"/>
        <dbReference type="Rhea" id="RHEA-COMP:10748"/>
        <dbReference type="ChEBI" id="CHEBI:83833"/>
        <dbReference type="ChEBI" id="CHEBI:83834"/>
        <dbReference type="EC" id="5.2.1.8"/>
    </reaction>
</comment>
<evidence type="ECO:0000256" key="2">
    <source>
        <dbReference type="ARBA" id="ARBA00023110"/>
    </source>
</evidence>
<dbReference type="PANTHER" id="PTHR45625">
    <property type="entry name" value="PEPTIDYL-PROLYL CIS-TRANS ISOMERASE-RELATED"/>
    <property type="match status" value="1"/>
</dbReference>
<evidence type="ECO:0000259" key="5">
    <source>
        <dbReference type="PROSITE" id="PS50072"/>
    </source>
</evidence>
<dbReference type="EC" id="5.2.1.8" evidence="4"/>
<dbReference type="PANTHER" id="PTHR45625:SF4">
    <property type="entry name" value="PEPTIDYLPROLYL ISOMERASE DOMAIN AND WD REPEAT-CONTAINING PROTEIN 1"/>
    <property type="match status" value="1"/>
</dbReference>
<comment type="caution">
    <text evidence="6">The sequence shown here is derived from an EMBL/GenBank/DDBJ whole genome shotgun (WGS) entry which is preliminary data.</text>
</comment>
<feature type="domain" description="PPIase cyclophilin-type" evidence="5">
    <location>
        <begin position="29"/>
        <end position="263"/>
    </location>
</feature>
<gene>
    <name evidence="6" type="ORF">JL102_11565</name>
</gene>
<dbReference type="InterPro" id="IPR029000">
    <property type="entry name" value="Cyclophilin-like_dom_sf"/>
</dbReference>
<dbReference type="Gene3D" id="2.40.100.10">
    <property type="entry name" value="Cyclophilin-like"/>
    <property type="match status" value="2"/>
</dbReference>
<dbReference type="PRINTS" id="PR00153">
    <property type="entry name" value="CSAPPISMRASE"/>
</dbReference>
<dbReference type="EMBL" id="JAESIY010000006">
    <property type="protein sequence ID" value="MBL3656772.1"/>
    <property type="molecule type" value="Genomic_DNA"/>
</dbReference>
<name>A0A937K1K5_9BACT</name>
<dbReference type="RefSeq" id="WP_202244570.1">
    <property type="nucleotide sequence ID" value="NZ_JAESIY010000006.1"/>
</dbReference>
<reference evidence="6" key="1">
    <citation type="submission" date="2021-01" db="EMBL/GenBank/DDBJ databases">
        <title>Fulvivirga kasyanovii gen. nov., sp nov., a novel member of the phylum Bacteroidetes isolated from seawater in a mussel farm.</title>
        <authorList>
            <person name="Zhao L.-H."/>
            <person name="Wang Z.-J."/>
        </authorList>
    </citation>
    <scope>NUCLEOTIDE SEQUENCE</scope>
    <source>
        <strain evidence="6">2943</strain>
    </source>
</reference>
<evidence type="ECO:0000256" key="3">
    <source>
        <dbReference type="ARBA" id="ARBA00023235"/>
    </source>
</evidence>
<dbReference type="AlphaFoldDB" id="A0A937K1K5"/>
<comment type="similarity">
    <text evidence="1 4">Belongs to the cyclophilin-type PPIase family.</text>
</comment>
<feature type="signal peptide" evidence="4">
    <location>
        <begin position="1"/>
        <end position="19"/>
    </location>
</feature>
<keyword evidence="4" id="KW-0732">Signal</keyword>
<evidence type="ECO:0000256" key="1">
    <source>
        <dbReference type="ARBA" id="ARBA00007365"/>
    </source>
</evidence>
<organism evidence="6 7">
    <name type="scientific">Fulvivirga sediminis</name>
    <dbReference type="NCBI Taxonomy" id="2803949"/>
    <lineage>
        <taxon>Bacteria</taxon>
        <taxon>Pseudomonadati</taxon>
        <taxon>Bacteroidota</taxon>
        <taxon>Cytophagia</taxon>
        <taxon>Cytophagales</taxon>
        <taxon>Fulvivirgaceae</taxon>
        <taxon>Fulvivirga</taxon>
    </lineage>
</organism>
<dbReference type="Proteomes" id="UP000659388">
    <property type="component" value="Unassembled WGS sequence"/>
</dbReference>
<protein>
    <recommendedName>
        <fullName evidence="4">Peptidyl-prolyl cis-trans isomerase</fullName>
        <shortName evidence="4">PPIase</shortName>
        <ecNumber evidence="4">5.2.1.8</ecNumber>
    </recommendedName>
</protein>
<dbReference type="InterPro" id="IPR020892">
    <property type="entry name" value="Cyclophilin-type_PPIase_CS"/>
</dbReference>
<dbReference type="InterPro" id="IPR002130">
    <property type="entry name" value="Cyclophilin-type_PPIase_dom"/>
</dbReference>
<dbReference type="InterPro" id="IPR044666">
    <property type="entry name" value="Cyclophilin_A-like"/>
</dbReference>
<keyword evidence="3 4" id="KW-0413">Isomerase</keyword>
<accession>A0A937K1K5</accession>
<dbReference type="GO" id="GO:0003755">
    <property type="term" value="F:peptidyl-prolyl cis-trans isomerase activity"/>
    <property type="evidence" value="ECO:0007669"/>
    <property type="project" value="UniProtKB-UniRule"/>
</dbReference>
<comment type="function">
    <text evidence="4">PPIases accelerate the folding of proteins. It catalyzes the cis-trans isomerization of proline imidic peptide bonds in oligopeptides.</text>
</comment>
<dbReference type="PROSITE" id="PS00170">
    <property type="entry name" value="CSA_PPIASE_1"/>
    <property type="match status" value="1"/>
</dbReference>
<dbReference type="PROSITE" id="PS50072">
    <property type="entry name" value="CSA_PPIASE_2"/>
    <property type="match status" value="1"/>
</dbReference>
<feature type="chain" id="PRO_5038158816" description="Peptidyl-prolyl cis-trans isomerase" evidence="4">
    <location>
        <begin position="20"/>
        <end position="286"/>
    </location>
</feature>
<dbReference type="GO" id="GO:0006457">
    <property type="term" value="P:protein folding"/>
    <property type="evidence" value="ECO:0007669"/>
    <property type="project" value="InterPro"/>
</dbReference>
<keyword evidence="7" id="KW-1185">Reference proteome</keyword>
<evidence type="ECO:0000256" key="4">
    <source>
        <dbReference type="RuleBase" id="RU363019"/>
    </source>
</evidence>
<dbReference type="SUPFAM" id="SSF50891">
    <property type="entry name" value="Cyclophilin-like"/>
    <property type="match status" value="1"/>
</dbReference>
<keyword evidence="2 4" id="KW-0697">Rotamase</keyword>
<evidence type="ECO:0000313" key="6">
    <source>
        <dbReference type="EMBL" id="MBL3656772.1"/>
    </source>
</evidence>
<proteinExistence type="inferred from homology"/>
<dbReference type="PROSITE" id="PS51257">
    <property type="entry name" value="PROKAR_LIPOPROTEIN"/>
    <property type="match status" value="1"/>
</dbReference>